<proteinExistence type="predicted"/>
<feature type="transmembrane region" description="Helical" evidence="1">
    <location>
        <begin position="57"/>
        <end position="78"/>
    </location>
</feature>
<evidence type="ECO:0000313" key="2">
    <source>
        <dbReference type="EMBL" id="KXS09744.1"/>
    </source>
</evidence>
<accession>A0A138ZZ09</accession>
<keyword evidence="1" id="KW-0472">Membrane</keyword>
<keyword evidence="1" id="KW-0812">Transmembrane</keyword>
<dbReference type="EMBL" id="KQ965850">
    <property type="protein sequence ID" value="KXS09744.1"/>
    <property type="molecule type" value="Genomic_DNA"/>
</dbReference>
<protein>
    <submittedName>
        <fullName evidence="2">Uncharacterized protein</fullName>
    </submittedName>
</protein>
<keyword evidence="1" id="KW-1133">Transmembrane helix</keyword>
<evidence type="ECO:0000256" key="1">
    <source>
        <dbReference type="SAM" id="Phobius"/>
    </source>
</evidence>
<sequence>MLPEDVYRVIELRELSLSMRDSARVMADAITTGTSRMADAMENSARETTQGMGFEGAARWFAIGCVAIGVGLVARAYVDFLVWRDRGASDGGARAEPSERSEDTEA</sequence>
<keyword evidence="3" id="KW-1185">Reference proteome</keyword>
<name>A0A138ZZ09_GONPJ</name>
<reference evidence="2 3" key="1">
    <citation type="journal article" date="2015" name="Genome Biol. Evol.">
        <title>Phylogenomic analyses indicate that early fungi evolved digesting cell walls of algal ancestors of land plants.</title>
        <authorList>
            <person name="Chang Y."/>
            <person name="Wang S."/>
            <person name="Sekimoto S."/>
            <person name="Aerts A.L."/>
            <person name="Choi C."/>
            <person name="Clum A."/>
            <person name="LaButti K.M."/>
            <person name="Lindquist E.A."/>
            <person name="Yee Ngan C."/>
            <person name="Ohm R.A."/>
            <person name="Salamov A.A."/>
            <person name="Grigoriev I.V."/>
            <person name="Spatafora J.W."/>
            <person name="Berbee M.L."/>
        </authorList>
    </citation>
    <scope>NUCLEOTIDE SEQUENCE [LARGE SCALE GENOMIC DNA]</scope>
    <source>
        <strain evidence="2 3">JEL478</strain>
    </source>
</reference>
<dbReference type="Proteomes" id="UP000070544">
    <property type="component" value="Unassembled WGS sequence"/>
</dbReference>
<dbReference type="AlphaFoldDB" id="A0A138ZZ09"/>
<organism evidence="2 3">
    <name type="scientific">Gonapodya prolifera (strain JEL478)</name>
    <name type="common">Monoblepharis prolifera</name>
    <dbReference type="NCBI Taxonomy" id="1344416"/>
    <lineage>
        <taxon>Eukaryota</taxon>
        <taxon>Fungi</taxon>
        <taxon>Fungi incertae sedis</taxon>
        <taxon>Chytridiomycota</taxon>
        <taxon>Chytridiomycota incertae sedis</taxon>
        <taxon>Monoblepharidomycetes</taxon>
        <taxon>Monoblepharidales</taxon>
        <taxon>Gonapodyaceae</taxon>
        <taxon>Gonapodya</taxon>
    </lineage>
</organism>
<gene>
    <name evidence="2" type="ORF">M427DRAFT_63488</name>
</gene>
<evidence type="ECO:0000313" key="3">
    <source>
        <dbReference type="Proteomes" id="UP000070544"/>
    </source>
</evidence>